<evidence type="ECO:0000256" key="11">
    <source>
        <dbReference type="ARBA" id="ARBA00022842"/>
    </source>
</evidence>
<dbReference type="InterPro" id="IPR041373">
    <property type="entry name" value="RT_RNaseH"/>
</dbReference>
<dbReference type="EMBL" id="LWDG02000676">
    <property type="protein sequence ID" value="KAE8263253.1"/>
    <property type="molecule type" value="Genomic_DNA"/>
</dbReference>
<keyword evidence="4" id="KW-0808">Transferase</keyword>
<dbReference type="InterPro" id="IPR001878">
    <property type="entry name" value="Znf_CCHC"/>
</dbReference>
<evidence type="ECO:0000256" key="4">
    <source>
        <dbReference type="ARBA" id="ARBA00022679"/>
    </source>
</evidence>
<dbReference type="PROSITE" id="PS50994">
    <property type="entry name" value="INTEGRASE"/>
    <property type="match status" value="1"/>
</dbReference>
<dbReference type="InterPro" id="IPR041588">
    <property type="entry name" value="Integrase_H2C2"/>
</dbReference>
<dbReference type="Gene3D" id="3.30.70.270">
    <property type="match status" value="2"/>
</dbReference>
<proteinExistence type="predicted"/>
<keyword evidence="9" id="KW-0255">Endonuclease</keyword>
<dbReference type="CDD" id="cd00303">
    <property type="entry name" value="retropepsin_like"/>
    <property type="match status" value="1"/>
</dbReference>
<reference evidence="23" key="1">
    <citation type="submission" date="2016-04" db="EMBL/GenBank/DDBJ databases">
        <authorList>
            <person name="Nguyen H.D."/>
            <person name="Samba Siva P."/>
            <person name="Cullis J."/>
            <person name="Levesque C.A."/>
            <person name="Hambleton S."/>
        </authorList>
    </citation>
    <scope>NUCLEOTIDE SEQUENCE</scope>
    <source>
        <strain evidence="23">DAOMC 236422</strain>
    </source>
</reference>
<evidence type="ECO:0000256" key="9">
    <source>
        <dbReference type="ARBA" id="ARBA00022759"/>
    </source>
</evidence>
<evidence type="ECO:0000256" key="17">
    <source>
        <dbReference type="ARBA" id="ARBA00023172"/>
    </source>
</evidence>
<dbReference type="Pfam" id="PF17921">
    <property type="entry name" value="Integrase_H2C2"/>
    <property type="match status" value="1"/>
</dbReference>
<keyword evidence="2" id="KW-0507">mRNA processing</keyword>
<feature type="domain" description="CCHC-type" evidence="20">
    <location>
        <begin position="487"/>
        <end position="502"/>
    </location>
</feature>
<evidence type="ECO:0000256" key="10">
    <source>
        <dbReference type="ARBA" id="ARBA00022801"/>
    </source>
</evidence>
<dbReference type="GO" id="GO:0003964">
    <property type="term" value="F:RNA-directed DNA polymerase activity"/>
    <property type="evidence" value="ECO:0007669"/>
    <property type="project" value="UniProtKB-KW"/>
</dbReference>
<evidence type="ECO:0000256" key="5">
    <source>
        <dbReference type="ARBA" id="ARBA00022695"/>
    </source>
</evidence>
<dbReference type="InterPro" id="IPR001584">
    <property type="entry name" value="Integrase_cat-core"/>
</dbReference>
<dbReference type="Proteomes" id="UP000078113">
    <property type="component" value="Unassembled WGS sequence"/>
</dbReference>
<keyword evidence="12" id="KW-0694">RNA-binding</keyword>
<dbReference type="CDD" id="cd00024">
    <property type="entry name" value="CD_CSD"/>
    <property type="match status" value="1"/>
</dbReference>
<evidence type="ECO:0000256" key="2">
    <source>
        <dbReference type="ARBA" id="ARBA00022664"/>
    </source>
</evidence>
<feature type="compositionally biased region" description="Polar residues" evidence="19">
    <location>
        <begin position="429"/>
        <end position="449"/>
    </location>
</feature>
<feature type="compositionally biased region" description="Acidic residues" evidence="19">
    <location>
        <begin position="547"/>
        <end position="568"/>
    </location>
</feature>
<dbReference type="GO" id="GO:0003677">
    <property type="term" value="F:DNA binding"/>
    <property type="evidence" value="ECO:0007669"/>
    <property type="project" value="UniProtKB-KW"/>
</dbReference>
<keyword evidence="18" id="KW-0863">Zinc-finger</keyword>
<feature type="region of interest" description="Disordered" evidence="19">
    <location>
        <begin position="130"/>
        <end position="202"/>
    </location>
</feature>
<evidence type="ECO:0000256" key="3">
    <source>
        <dbReference type="ARBA" id="ARBA00022670"/>
    </source>
</evidence>
<evidence type="ECO:0000259" key="20">
    <source>
        <dbReference type="PROSITE" id="PS50158"/>
    </source>
</evidence>
<dbReference type="InterPro" id="IPR043502">
    <property type="entry name" value="DNA/RNA_pol_sf"/>
</dbReference>
<dbReference type="Gene3D" id="3.10.10.10">
    <property type="entry name" value="HIV Type 1 Reverse Transcriptase, subunit A, domain 1"/>
    <property type="match status" value="1"/>
</dbReference>
<dbReference type="PANTHER" id="PTHR37984">
    <property type="entry name" value="PROTEIN CBG26694"/>
    <property type="match status" value="1"/>
</dbReference>
<evidence type="ECO:0000259" key="22">
    <source>
        <dbReference type="PROSITE" id="PS50994"/>
    </source>
</evidence>
<evidence type="ECO:0000256" key="7">
    <source>
        <dbReference type="ARBA" id="ARBA00022723"/>
    </source>
</evidence>
<evidence type="ECO:0000256" key="14">
    <source>
        <dbReference type="ARBA" id="ARBA00022918"/>
    </source>
</evidence>
<dbReference type="GO" id="GO:0003887">
    <property type="term" value="F:DNA-directed DNA polymerase activity"/>
    <property type="evidence" value="ECO:0007669"/>
    <property type="project" value="UniProtKB-KW"/>
</dbReference>
<dbReference type="SUPFAM" id="SSF56672">
    <property type="entry name" value="DNA/RNA polymerases"/>
    <property type="match status" value="1"/>
</dbReference>
<dbReference type="InterPro" id="IPR000477">
    <property type="entry name" value="RT_dom"/>
</dbReference>
<keyword evidence="8" id="KW-0064">Aspartyl protease</keyword>
<dbReference type="Pfam" id="PF17917">
    <property type="entry name" value="RT_RNaseH"/>
    <property type="match status" value="1"/>
</dbReference>
<feature type="compositionally biased region" description="Low complexity" evidence="19">
    <location>
        <begin position="450"/>
        <end position="470"/>
    </location>
</feature>
<sequence>MGPKKRKDPIEGDEPVIAGSNTDAGSVAEGQGQPLGSIVASTPPREAVHSHSSSNDDEQIDDSFGNTVRAEDNVLQEDNARDKHYADEQVPDPDLDDASIEELEIEVRMLTRQNQIDSVRKSILKKKRQEVQLRTPTPPAQHRPVSAARDSMLPESENVLNERQNERLRRAGLLPPRASEVRQSRTSIPPQQMRSPSGPPTTILNGIDKKIVEIMNATDTPGTTLIGDKSELSKLGIKVSGPEKWKGERSLSSFMDWVQSVAHYFSLYSPMSERLKIQLIGGYLVGDPLDWYWRHVAPFAPQWTAADVIVALRRQFLVDELSRQAADKFENAEQGAKDIHAFQAYLLKLADQMAEYPSPVALNRRLLKGMKSNVSAAIVANRGIDAELSAWDDIVQAAMDQERAHRYSSSLNKAMPPRTEERKDHRPNKPSQPARPSTGSGFIRFQSSTPAARPAFPAANRPAVPNPMRNTAPPMTRPSGPKPSDQCRSCGAFGHWSNDCPKRLRTNMLNHEDDDEAPEDNFDENDQEPNVYIYEDDEDHHDHSLQQEDEWHDADDTSEDAKEEADEDYTPLMCNSASFKADIIRESNVSAAKTPSGDSSKITSHRPPLVDPIVAKIKINGHDAKALFDSGSTADLISAAFVDAHRLQSFKLEQPSPLQLAITGSRGKINRACFAKVTHGSCKDRSRYFDILNIDRYDVILGTSYQKDFGVLLDVSANDVVYKASPSQDIFSPKNDNTSNEKNSKPLKTQLSTFGIAHSKFDKVNKTVNLPRLPTLITRKRPSTNQGSGVKITESVHVEVSKGDPEMPASLAVSVQDAIMDRLRSEWMEKTKDLWGPRVLKLPPFREINHSIPLIDENYKPFSRPGKCPEQFRQVYMEKINTYEKAGLWQRASVPAAMPMMPIPKKDNRIRTVVDARQRNDNTVKDVTPFPDQDVIRRDVSRAKYRSKVDQADFFEQIRVIPDDVGKTAFSTPFGTFVSLVAQQGDCNVPSTAQQLMNFLFRKYLGQFVHAYLDDIFVFSDTLEEHEEHLNIVFQTLRDAELYLSKDKIDLYSKSMVCLGHVIDDDGLHADEDKLSKIISWKEMTSVKEVQRFLGLVQYLAQFFPNLSTMTGPISKLTHKGQPFEWGPLQADCLDKLQRAAANAPILKPIDPAHSDEPIFVVTDASTSGVGGLYGQGKDWQTMRPAGFHSRKFNAAQMNYRTHEQELLAALEALMKWEDQLLGRPFTIITDHRSLEYLQTQKTLSGRQIRWLEYLSRFTYKIQYVPGETNAVADYLSRFWENPAVPSEPHDFVNADARLADEDDQPSTTTLYSAAIRRNANPTPQDPPTKPSLPAAIKTAIDVDGMGTDLTPIVQDGYKQDPLFKHILAKPQDHTTLFEYADGFIWRKLDDGTLTVCIPGVLFKGRRVTELLINSTHKGLGHLGALKTLTELRRHFYWPRMVKDVEAFCKSCGTCAVTKSSPTSTPGKLNSIRVPDGPWKGMAIDFVGPLVLTEDGLDFLLVAICLFSSMVHLIPTKTTVTALESAKLIYEHIYRLHGLPESIISDQDPRWKSTFWTELHRLQGIDLRFSTAYHPQSDGATERANRTAIQILRAKVAADQKDWKDRLTETEFAMNSQVSTVTGLSPFEILYGFNPTLVKVPDPSIRVSPFKGVRQYHDRIKLNMMSAHDSIIAARTRQTTQANKRRSDTPPYQVGEMVYLSTKNLKLPSGRASKLLPRYIGPYKITRCFTERDAFTLELPKELTERRIHPTFHSSLLKPHVPNDDKLFPGRDPRVFYDFGAKDDEEWAVDDILGHRWISAKLQLLVQWSTGENTWEPLESCDRLTVLDKYLELHGVSTPDMLPQGHHGRGLVRT</sequence>
<keyword evidence="11" id="KW-0460">Magnesium</keyword>
<dbReference type="PROSITE" id="PS50878">
    <property type="entry name" value="RT_POL"/>
    <property type="match status" value="1"/>
</dbReference>
<evidence type="ECO:0000313" key="23">
    <source>
        <dbReference type="EMBL" id="KAE8263253.1"/>
    </source>
</evidence>
<dbReference type="InterPro" id="IPR036875">
    <property type="entry name" value="Znf_CCHC_sf"/>
</dbReference>
<comment type="caution">
    <text evidence="23">The sequence shown here is derived from an EMBL/GenBank/DDBJ whole genome shotgun (WGS) entry which is preliminary data.</text>
</comment>
<evidence type="ECO:0000256" key="16">
    <source>
        <dbReference type="ARBA" id="ARBA00023125"/>
    </source>
</evidence>
<dbReference type="InterPro" id="IPR021109">
    <property type="entry name" value="Peptidase_aspartic_dom_sf"/>
</dbReference>
<feature type="domain" description="Integrase catalytic" evidence="22">
    <location>
        <begin position="1474"/>
        <end position="1634"/>
    </location>
</feature>
<dbReference type="PANTHER" id="PTHR37984:SF5">
    <property type="entry name" value="PROTEIN NYNRIN-LIKE"/>
    <property type="match status" value="1"/>
</dbReference>
<evidence type="ECO:0000256" key="18">
    <source>
        <dbReference type="PROSITE-ProRule" id="PRU00047"/>
    </source>
</evidence>
<dbReference type="Pfam" id="PF08284">
    <property type="entry name" value="RVP_2"/>
    <property type="match status" value="1"/>
</dbReference>
<dbReference type="GO" id="GO:0004190">
    <property type="term" value="F:aspartic-type endopeptidase activity"/>
    <property type="evidence" value="ECO:0007669"/>
    <property type="project" value="UniProtKB-KW"/>
</dbReference>
<dbReference type="Gene3D" id="2.40.50.40">
    <property type="match status" value="1"/>
</dbReference>
<dbReference type="CDD" id="cd09274">
    <property type="entry name" value="RNase_HI_RT_Ty3"/>
    <property type="match status" value="1"/>
</dbReference>
<reference evidence="23" key="2">
    <citation type="journal article" date="2019" name="IMA Fungus">
        <title>Genome sequencing and comparison of five Tilletia species to identify candidate genes for the detection of regulated species infecting wheat.</title>
        <authorList>
            <person name="Nguyen H.D.T."/>
            <person name="Sultana T."/>
            <person name="Kesanakurti P."/>
            <person name="Hambleton S."/>
        </authorList>
    </citation>
    <scope>NUCLEOTIDE SEQUENCE</scope>
    <source>
        <strain evidence="23">DAOMC 236422</strain>
    </source>
</reference>
<evidence type="ECO:0000256" key="13">
    <source>
        <dbReference type="ARBA" id="ARBA00022908"/>
    </source>
</evidence>
<dbReference type="InterPro" id="IPR050951">
    <property type="entry name" value="Retrovirus_Pol_polyprotein"/>
</dbReference>
<evidence type="ECO:0000256" key="6">
    <source>
        <dbReference type="ARBA" id="ARBA00022722"/>
    </source>
</evidence>
<feature type="region of interest" description="Disordered" evidence="19">
    <location>
        <begin position="405"/>
        <end position="487"/>
    </location>
</feature>
<evidence type="ECO:0000259" key="21">
    <source>
        <dbReference type="PROSITE" id="PS50878"/>
    </source>
</evidence>
<keyword evidence="6" id="KW-0540">Nuclease</keyword>
<dbReference type="Pfam" id="PF00078">
    <property type="entry name" value="RVT_1"/>
    <property type="match status" value="1"/>
</dbReference>
<keyword evidence="15" id="KW-0239">DNA-directed DNA polymerase</keyword>
<protein>
    <recommendedName>
        <fullName evidence="1">RNA-directed DNA polymerase</fullName>
        <ecNumber evidence="1">2.7.7.49</ecNumber>
    </recommendedName>
</protein>
<dbReference type="InterPro" id="IPR016197">
    <property type="entry name" value="Chromo-like_dom_sf"/>
</dbReference>
<evidence type="ECO:0000256" key="15">
    <source>
        <dbReference type="ARBA" id="ARBA00022932"/>
    </source>
</evidence>
<keyword evidence="18" id="KW-0862">Zinc</keyword>
<dbReference type="Gene3D" id="4.10.60.10">
    <property type="entry name" value="Zinc finger, CCHC-type"/>
    <property type="match status" value="1"/>
</dbReference>
<dbReference type="GO" id="GO:0004519">
    <property type="term" value="F:endonuclease activity"/>
    <property type="evidence" value="ECO:0007669"/>
    <property type="project" value="UniProtKB-KW"/>
</dbReference>
<keyword evidence="14" id="KW-0695">RNA-directed DNA polymerase</keyword>
<evidence type="ECO:0000256" key="12">
    <source>
        <dbReference type="ARBA" id="ARBA00022884"/>
    </source>
</evidence>
<dbReference type="EC" id="2.7.7.49" evidence="1"/>
<organism evidence="23 24">
    <name type="scientific">Tilletia walkeri</name>
    <dbReference type="NCBI Taxonomy" id="117179"/>
    <lineage>
        <taxon>Eukaryota</taxon>
        <taxon>Fungi</taxon>
        <taxon>Dikarya</taxon>
        <taxon>Basidiomycota</taxon>
        <taxon>Ustilaginomycotina</taxon>
        <taxon>Exobasidiomycetes</taxon>
        <taxon>Tilletiales</taxon>
        <taxon>Tilletiaceae</taxon>
        <taxon>Tilletia</taxon>
    </lineage>
</organism>
<gene>
    <name evidence="23" type="ORF">A4X09_0g7275</name>
</gene>
<dbReference type="CDD" id="cd01647">
    <property type="entry name" value="RT_LTR"/>
    <property type="match status" value="1"/>
</dbReference>
<dbReference type="GO" id="GO:0006508">
    <property type="term" value="P:proteolysis"/>
    <property type="evidence" value="ECO:0007669"/>
    <property type="project" value="UniProtKB-KW"/>
</dbReference>
<dbReference type="SMART" id="SM00343">
    <property type="entry name" value="ZnF_C2HC"/>
    <property type="match status" value="1"/>
</dbReference>
<evidence type="ECO:0000256" key="8">
    <source>
        <dbReference type="ARBA" id="ARBA00022750"/>
    </source>
</evidence>
<name>A0A8X7N259_9BASI</name>
<dbReference type="SUPFAM" id="SSF53098">
    <property type="entry name" value="Ribonuclease H-like"/>
    <property type="match status" value="1"/>
</dbReference>
<dbReference type="Pfam" id="PF00098">
    <property type="entry name" value="zf-CCHC"/>
    <property type="match status" value="1"/>
</dbReference>
<dbReference type="PROSITE" id="PS50158">
    <property type="entry name" value="ZF_CCHC"/>
    <property type="match status" value="1"/>
</dbReference>
<keyword evidence="17" id="KW-0233">DNA recombination</keyword>
<evidence type="ECO:0000313" key="24">
    <source>
        <dbReference type="Proteomes" id="UP000078113"/>
    </source>
</evidence>
<dbReference type="InterPro" id="IPR036397">
    <property type="entry name" value="RNaseH_sf"/>
</dbReference>
<dbReference type="GO" id="GO:0005634">
    <property type="term" value="C:nucleus"/>
    <property type="evidence" value="ECO:0007669"/>
    <property type="project" value="UniProtKB-ARBA"/>
</dbReference>
<dbReference type="Gene3D" id="1.10.340.70">
    <property type="match status" value="1"/>
</dbReference>
<evidence type="ECO:0000256" key="1">
    <source>
        <dbReference type="ARBA" id="ARBA00012493"/>
    </source>
</evidence>
<dbReference type="InterPro" id="IPR012337">
    <property type="entry name" value="RNaseH-like_sf"/>
</dbReference>
<keyword evidence="3" id="KW-0645">Protease</keyword>
<keyword evidence="5" id="KW-0548">Nucleotidyltransferase</keyword>
<accession>A0A8X7N259</accession>
<dbReference type="SUPFAM" id="SSF57756">
    <property type="entry name" value="Retrovirus zinc finger-like domains"/>
    <property type="match status" value="1"/>
</dbReference>
<keyword evidence="10" id="KW-0378">Hydrolase</keyword>
<dbReference type="GO" id="GO:0006310">
    <property type="term" value="P:DNA recombination"/>
    <property type="evidence" value="ECO:0007669"/>
    <property type="project" value="UniProtKB-KW"/>
</dbReference>
<dbReference type="Gene3D" id="2.40.70.10">
    <property type="entry name" value="Acid Proteases"/>
    <property type="match status" value="1"/>
</dbReference>
<dbReference type="GO" id="GO:0015074">
    <property type="term" value="P:DNA integration"/>
    <property type="evidence" value="ECO:0007669"/>
    <property type="project" value="UniProtKB-KW"/>
</dbReference>
<dbReference type="Pfam" id="PF24626">
    <property type="entry name" value="SH3_Tf2-1"/>
    <property type="match status" value="1"/>
</dbReference>
<dbReference type="GO" id="GO:0003723">
    <property type="term" value="F:RNA binding"/>
    <property type="evidence" value="ECO:0007669"/>
    <property type="project" value="UniProtKB-KW"/>
</dbReference>
<keyword evidence="24" id="KW-1185">Reference proteome</keyword>
<dbReference type="InterPro" id="IPR056924">
    <property type="entry name" value="SH3_Tf2-1"/>
</dbReference>
<dbReference type="GO" id="GO:0006397">
    <property type="term" value="P:mRNA processing"/>
    <property type="evidence" value="ECO:0007669"/>
    <property type="project" value="UniProtKB-KW"/>
</dbReference>
<evidence type="ECO:0000256" key="19">
    <source>
        <dbReference type="SAM" id="MobiDB-lite"/>
    </source>
</evidence>
<dbReference type="SUPFAM" id="SSF54160">
    <property type="entry name" value="Chromo domain-like"/>
    <property type="match status" value="1"/>
</dbReference>
<keyword evidence="16" id="KW-0238">DNA-binding</keyword>
<feature type="compositionally biased region" description="Polar residues" evidence="19">
    <location>
        <begin position="184"/>
        <end position="202"/>
    </location>
</feature>
<keyword evidence="13" id="KW-0229">DNA integration</keyword>
<feature type="domain" description="Reverse transcriptase" evidence="21">
    <location>
        <begin position="884"/>
        <end position="1063"/>
    </location>
</feature>
<dbReference type="InterPro" id="IPR043128">
    <property type="entry name" value="Rev_trsase/Diguanyl_cyclase"/>
</dbReference>
<feature type="region of interest" description="Disordered" evidence="19">
    <location>
        <begin position="539"/>
        <end position="568"/>
    </location>
</feature>
<feature type="compositionally biased region" description="Basic and acidic residues" evidence="19">
    <location>
        <begin position="78"/>
        <end position="87"/>
    </location>
</feature>
<dbReference type="GO" id="GO:0008270">
    <property type="term" value="F:zinc ion binding"/>
    <property type="evidence" value="ECO:0007669"/>
    <property type="project" value="UniProtKB-KW"/>
</dbReference>
<keyword evidence="7" id="KW-0479">Metal-binding</keyword>
<dbReference type="Gene3D" id="3.30.420.10">
    <property type="entry name" value="Ribonuclease H-like superfamily/Ribonuclease H"/>
    <property type="match status" value="1"/>
</dbReference>
<feature type="region of interest" description="Disordered" evidence="19">
    <location>
        <begin position="1"/>
        <end position="94"/>
    </location>
</feature>